<comment type="caution">
    <text evidence="2">The sequence shown here is derived from an EMBL/GenBank/DDBJ whole genome shotgun (WGS) entry which is preliminary data.</text>
</comment>
<proteinExistence type="predicted"/>
<protein>
    <submittedName>
        <fullName evidence="2">Uncharacterized protein</fullName>
    </submittedName>
</protein>
<sequence length="87" mass="10174">MCANLTKEMPMSRKENRAKAKAKRKSGTICNGCGKNRDVRGHCWTCVSATRDHLYERFLATLRDDQQRIFFAYQKVREQFISMVILD</sequence>
<feature type="region of interest" description="Disordered" evidence="1">
    <location>
        <begin position="1"/>
        <end position="23"/>
    </location>
</feature>
<name>A0A1G2SCX3_9BACT</name>
<dbReference type="Proteomes" id="UP000178817">
    <property type="component" value="Unassembled WGS sequence"/>
</dbReference>
<evidence type="ECO:0000256" key="1">
    <source>
        <dbReference type="SAM" id="MobiDB-lite"/>
    </source>
</evidence>
<dbReference type="EMBL" id="MHUV01000003">
    <property type="protein sequence ID" value="OHA82887.1"/>
    <property type="molecule type" value="Genomic_DNA"/>
</dbReference>
<gene>
    <name evidence="2" type="ORF">A3B07_03295</name>
</gene>
<reference evidence="2 3" key="1">
    <citation type="journal article" date="2016" name="Nat. Commun.">
        <title>Thousands of microbial genomes shed light on interconnected biogeochemical processes in an aquifer system.</title>
        <authorList>
            <person name="Anantharaman K."/>
            <person name="Brown C.T."/>
            <person name="Hug L.A."/>
            <person name="Sharon I."/>
            <person name="Castelle C.J."/>
            <person name="Probst A.J."/>
            <person name="Thomas B.C."/>
            <person name="Singh A."/>
            <person name="Wilkins M.J."/>
            <person name="Karaoz U."/>
            <person name="Brodie E.L."/>
            <person name="Williams K.H."/>
            <person name="Hubbard S.S."/>
            <person name="Banfield J.F."/>
        </authorList>
    </citation>
    <scope>NUCLEOTIDE SEQUENCE [LARGE SCALE GENOMIC DNA]</scope>
</reference>
<evidence type="ECO:0000313" key="3">
    <source>
        <dbReference type="Proteomes" id="UP000178817"/>
    </source>
</evidence>
<accession>A0A1G2SCX3</accession>
<organism evidence="2 3">
    <name type="scientific">Candidatus Yonathbacteria bacterium RIFCSPLOWO2_01_FULL_43_27</name>
    <dbReference type="NCBI Taxonomy" id="1802726"/>
    <lineage>
        <taxon>Bacteria</taxon>
        <taxon>Candidatus Yonathiibacteriota</taxon>
    </lineage>
</organism>
<dbReference type="AlphaFoldDB" id="A0A1G2SCX3"/>
<dbReference type="STRING" id="1802726.A3B07_03295"/>
<evidence type="ECO:0000313" key="2">
    <source>
        <dbReference type="EMBL" id="OHA82887.1"/>
    </source>
</evidence>